<name>A0A451A1R5_9GAMM</name>
<dbReference type="AlphaFoldDB" id="A0A451A1R5"/>
<accession>A0A451A1R5</accession>
<dbReference type="EMBL" id="CAADFY010000193">
    <property type="protein sequence ID" value="VFK59983.1"/>
    <property type="molecule type" value="Genomic_DNA"/>
</dbReference>
<organism evidence="1">
    <name type="scientific">Candidatus Kentrum sp. TUN</name>
    <dbReference type="NCBI Taxonomy" id="2126343"/>
    <lineage>
        <taxon>Bacteria</taxon>
        <taxon>Pseudomonadati</taxon>
        <taxon>Pseudomonadota</taxon>
        <taxon>Gammaproteobacteria</taxon>
        <taxon>Candidatus Kentrum</taxon>
    </lineage>
</organism>
<evidence type="ECO:0000313" key="2">
    <source>
        <dbReference type="EMBL" id="VFK69243.1"/>
    </source>
</evidence>
<protein>
    <submittedName>
        <fullName evidence="1">Uncharacterized protein</fullName>
    </submittedName>
</protein>
<sequence length="49" mass="5567">MVRETLAKLCFEPTRYRYSKIGILVNLIQLQSRAGNKQPSEATPQTSQT</sequence>
<evidence type="ECO:0000313" key="1">
    <source>
        <dbReference type="EMBL" id="VFK59983.1"/>
    </source>
</evidence>
<proteinExistence type="predicted"/>
<reference evidence="1" key="1">
    <citation type="submission" date="2019-02" db="EMBL/GenBank/DDBJ databases">
        <authorList>
            <person name="Gruber-Vodicka R. H."/>
            <person name="Seah K. B. B."/>
        </authorList>
    </citation>
    <scope>NUCLEOTIDE SEQUENCE</scope>
    <source>
        <strain evidence="2">BECK_BY2</strain>
        <strain evidence="1">BECK_BY3</strain>
    </source>
</reference>
<dbReference type="EMBL" id="CAADFV010000192">
    <property type="protein sequence ID" value="VFK69243.1"/>
    <property type="molecule type" value="Genomic_DNA"/>
</dbReference>
<gene>
    <name evidence="2" type="ORF">BECKTUN1418E_GA0071001_11924</name>
    <name evidence="1" type="ORF">BECKTUN1418F_GA0071002_11935</name>
</gene>